<dbReference type="CDD" id="cd07185">
    <property type="entry name" value="OmpA_C-like"/>
    <property type="match status" value="1"/>
</dbReference>
<evidence type="ECO:0000259" key="9">
    <source>
        <dbReference type="PROSITE" id="PS51123"/>
    </source>
</evidence>
<dbReference type="Pfam" id="PF00691">
    <property type="entry name" value="OmpA"/>
    <property type="match status" value="1"/>
</dbReference>
<feature type="transmembrane region" description="Helical" evidence="8">
    <location>
        <begin position="21"/>
        <end position="41"/>
    </location>
</feature>
<dbReference type="AlphaFoldDB" id="A0A8J8GEW8"/>
<evidence type="ECO:0000256" key="4">
    <source>
        <dbReference type="ARBA" id="ARBA00022692"/>
    </source>
</evidence>
<evidence type="ECO:0000313" key="11">
    <source>
        <dbReference type="Proteomes" id="UP000625804"/>
    </source>
</evidence>
<keyword evidence="10" id="KW-0966">Cell projection</keyword>
<dbReference type="EMBL" id="JABTTE010000014">
    <property type="protein sequence ID" value="NSL52229.1"/>
    <property type="molecule type" value="Genomic_DNA"/>
</dbReference>
<comment type="caution">
    <text evidence="10">The sequence shown here is derived from an EMBL/GenBank/DDBJ whole genome shotgun (WGS) entry which is preliminary data.</text>
</comment>
<dbReference type="Proteomes" id="UP000625804">
    <property type="component" value="Unassembled WGS sequence"/>
</dbReference>
<dbReference type="InterPro" id="IPR050330">
    <property type="entry name" value="Bact_OuterMem_StrucFunc"/>
</dbReference>
<dbReference type="PANTHER" id="PTHR30329">
    <property type="entry name" value="STATOR ELEMENT OF FLAGELLAR MOTOR COMPLEX"/>
    <property type="match status" value="1"/>
</dbReference>
<reference evidence="10" key="1">
    <citation type="submission" date="2020-06" db="EMBL/GenBank/DDBJ databases">
        <title>A novel thermopfilic bacterium from Erzurum, Turkey.</title>
        <authorList>
            <person name="Adiguzel A."/>
            <person name="Ay H."/>
            <person name="Baltaci M.O."/>
        </authorList>
    </citation>
    <scope>NUCLEOTIDE SEQUENCE</scope>
    <source>
        <strain evidence="10">P2</strain>
    </source>
</reference>
<keyword evidence="6 7" id="KW-0472">Membrane</keyword>
<keyword evidence="5 8" id="KW-1133">Transmembrane helix</keyword>
<keyword evidence="11" id="KW-1185">Reference proteome</keyword>
<keyword evidence="3" id="KW-1003">Cell membrane</keyword>
<organism evidence="10 11">
    <name type="scientific">Calidifontibacillus erzurumensis</name>
    <dbReference type="NCBI Taxonomy" id="2741433"/>
    <lineage>
        <taxon>Bacteria</taxon>
        <taxon>Bacillati</taxon>
        <taxon>Bacillota</taxon>
        <taxon>Bacilli</taxon>
        <taxon>Bacillales</taxon>
        <taxon>Bacillaceae</taxon>
        <taxon>Calidifontibacillus/Schinkia group</taxon>
        <taxon>Calidifontibacillus</taxon>
    </lineage>
</organism>
<evidence type="ECO:0000313" key="10">
    <source>
        <dbReference type="EMBL" id="NSL52229.1"/>
    </source>
</evidence>
<dbReference type="InterPro" id="IPR025713">
    <property type="entry name" value="MotB-like_N_dom"/>
</dbReference>
<evidence type="ECO:0000256" key="6">
    <source>
        <dbReference type="ARBA" id="ARBA00023136"/>
    </source>
</evidence>
<comment type="subcellular location">
    <subcellularLocation>
        <location evidence="1">Cell membrane</location>
        <topology evidence="1">Single-pass membrane protein</topology>
    </subcellularLocation>
</comment>
<accession>A0A8J8GEW8</accession>
<keyword evidence="10" id="KW-0969">Cilium</keyword>
<evidence type="ECO:0000256" key="8">
    <source>
        <dbReference type="SAM" id="Phobius"/>
    </source>
</evidence>
<comment type="similarity">
    <text evidence="2">Belongs to the MotB family.</text>
</comment>
<dbReference type="RefSeq" id="WP_173731438.1">
    <property type="nucleotide sequence ID" value="NZ_JABTTE010000014.1"/>
</dbReference>
<dbReference type="InterPro" id="IPR036737">
    <property type="entry name" value="OmpA-like_sf"/>
</dbReference>
<gene>
    <name evidence="10" type="primary">motB</name>
    <name evidence="10" type="ORF">HR057_10740</name>
</gene>
<proteinExistence type="inferred from homology"/>
<name>A0A8J8GEW8_9BACI</name>
<evidence type="ECO:0000256" key="5">
    <source>
        <dbReference type="ARBA" id="ARBA00022989"/>
    </source>
</evidence>
<dbReference type="InterPro" id="IPR006665">
    <property type="entry name" value="OmpA-like"/>
</dbReference>
<dbReference type="PROSITE" id="PS51123">
    <property type="entry name" value="OMPA_2"/>
    <property type="match status" value="1"/>
</dbReference>
<dbReference type="Gene3D" id="3.30.1330.60">
    <property type="entry name" value="OmpA-like domain"/>
    <property type="match status" value="1"/>
</dbReference>
<dbReference type="Pfam" id="PF13677">
    <property type="entry name" value="MotB_plug"/>
    <property type="match status" value="1"/>
</dbReference>
<evidence type="ECO:0000256" key="3">
    <source>
        <dbReference type="ARBA" id="ARBA00022475"/>
    </source>
</evidence>
<dbReference type="PANTHER" id="PTHR30329:SF21">
    <property type="entry name" value="LIPOPROTEIN YIAD-RELATED"/>
    <property type="match status" value="1"/>
</dbReference>
<feature type="domain" description="OmpA-like" evidence="9">
    <location>
        <begin position="130"/>
        <end position="252"/>
    </location>
</feature>
<sequence>MRNKKQKQNEDHMDETWLIPYADLLTLLLALFIVLFAMSSIDLSKFSQMARSFNSTFQGGTGVMQYPSPFPQDDVEGIENKKVKIKNNEQKKLYEQALLEQQQMIELKEKIDTYIQSKNLSVQLNTSLSDEGLMLTLRNDILFDSGTADVKPEYYQVAREISQLLEMEEPREIIISGHTDNVPIHNAQFDSNWHLSVMRAVNFMKILLENENLNAKWFSAKGYGEFRPIASNATPEGRAANRRVEILIKAIKNEETSN</sequence>
<keyword evidence="10" id="KW-0282">Flagellum</keyword>
<dbReference type="GO" id="GO:0005886">
    <property type="term" value="C:plasma membrane"/>
    <property type="evidence" value="ECO:0007669"/>
    <property type="project" value="UniProtKB-SubCell"/>
</dbReference>
<evidence type="ECO:0000256" key="2">
    <source>
        <dbReference type="ARBA" id="ARBA00008914"/>
    </source>
</evidence>
<keyword evidence="4 8" id="KW-0812">Transmembrane</keyword>
<evidence type="ECO:0000256" key="7">
    <source>
        <dbReference type="PROSITE-ProRule" id="PRU00473"/>
    </source>
</evidence>
<protein>
    <submittedName>
        <fullName evidence="10">Flagellar motor protein MotB</fullName>
    </submittedName>
</protein>
<dbReference type="SUPFAM" id="SSF103088">
    <property type="entry name" value="OmpA-like"/>
    <property type="match status" value="1"/>
</dbReference>
<dbReference type="NCBIfam" id="NF005831">
    <property type="entry name" value="PRK07734.1"/>
    <property type="match status" value="1"/>
</dbReference>
<evidence type="ECO:0000256" key="1">
    <source>
        <dbReference type="ARBA" id="ARBA00004162"/>
    </source>
</evidence>